<dbReference type="AlphaFoldDB" id="A0A1S8WT06"/>
<sequence>MGWQSLLSWPPSRISTESVNLPLPVRQRSINVEHWSQVLHDPINITGQFEQMDGFILSTNGALIQCQVDRILLQSVITVDSSIATTRPDTSLLPVVTDSSGLIFTIAASLSETSFTYNTLPIRVRSIGTARHFQGTETAYTTSMHTPTSSSINVDNRYQLLRIPIVNFDVSRKDMKTRSPEVTLTRPLTTAVWTIRANFPTMVQCLVQLVTPEHHLTFSLQNIDVRLVPFPSSSPSTTQLVAHQQFGSSRFKLTCTTAYVQCDDVRIFALQNFNMRQRAPTAQYRTDFAKQAWYAKSNWAWETRADVCLITFPYRYKFREAYLQATSLVRFLRQLNSSSSLLREDSTVCSPGLSDKSDVSYRLPTSESVVSNIYHSCTRTLPTPAVPSSLCQPSSGVGRRNHTSVPLRSDYIFQFQRLVVEVEDDPFESRLNDNYMAERMACFARLEEQRLTEYRTRHTQFKREFPSTNELFTWTLNNLHLKLLTDYTFTTPEQIVDKIRQLDSC</sequence>
<dbReference type="InterPro" id="IPR045167">
    <property type="entry name" value="Hobbit"/>
</dbReference>
<accession>A0A1S8WT06</accession>
<protein>
    <submittedName>
        <fullName evidence="1">Uncharacterized protein</fullName>
    </submittedName>
</protein>
<dbReference type="PANTHER" id="PTHR15678">
    <property type="entry name" value="ANTIGEN MLAA-22-RELATED"/>
    <property type="match status" value="1"/>
</dbReference>
<evidence type="ECO:0000313" key="1">
    <source>
        <dbReference type="EMBL" id="OON17587.1"/>
    </source>
</evidence>
<dbReference type="Proteomes" id="UP000243686">
    <property type="component" value="Unassembled WGS sequence"/>
</dbReference>
<gene>
    <name evidence="1" type="ORF">X801_06571</name>
</gene>
<name>A0A1S8WT06_OPIVI</name>
<proteinExistence type="predicted"/>
<dbReference type="PANTHER" id="PTHR15678:SF6">
    <property type="entry name" value="BRIDGE-LIKE LIPID TRANSFER PROTEIN FAMILY MEMBER 2"/>
    <property type="match status" value="1"/>
</dbReference>
<dbReference type="EMBL" id="KV895157">
    <property type="protein sequence ID" value="OON17587.1"/>
    <property type="molecule type" value="Genomic_DNA"/>
</dbReference>
<keyword evidence="2" id="KW-1185">Reference proteome</keyword>
<evidence type="ECO:0000313" key="2">
    <source>
        <dbReference type="Proteomes" id="UP000243686"/>
    </source>
</evidence>
<feature type="non-terminal residue" evidence="1">
    <location>
        <position position="505"/>
    </location>
</feature>
<reference evidence="1 2" key="1">
    <citation type="submission" date="2015-03" db="EMBL/GenBank/DDBJ databases">
        <title>Draft genome of the nematode, Opisthorchis viverrini.</title>
        <authorList>
            <person name="Mitreva M."/>
        </authorList>
    </citation>
    <scope>NUCLEOTIDE SEQUENCE [LARGE SCALE GENOMIC DNA]</scope>
    <source>
        <strain evidence="1">Khon Kaen</strain>
    </source>
</reference>
<organism evidence="1 2">
    <name type="scientific">Opisthorchis viverrini</name>
    <name type="common">Southeast Asian liver fluke</name>
    <dbReference type="NCBI Taxonomy" id="6198"/>
    <lineage>
        <taxon>Eukaryota</taxon>
        <taxon>Metazoa</taxon>
        <taxon>Spiralia</taxon>
        <taxon>Lophotrochozoa</taxon>
        <taxon>Platyhelminthes</taxon>
        <taxon>Trematoda</taxon>
        <taxon>Digenea</taxon>
        <taxon>Opisthorchiida</taxon>
        <taxon>Opisthorchiata</taxon>
        <taxon>Opisthorchiidae</taxon>
        <taxon>Opisthorchis</taxon>
    </lineage>
</organism>